<comment type="caution">
    <text evidence="1">The sequence shown here is derived from an EMBL/GenBank/DDBJ whole genome shotgun (WGS) entry which is preliminary data.</text>
</comment>
<sequence length="89" mass="10155">MAGFLCLISGFTAVANIAMSLRRLMIVFFAVNHACGNAYKDAFRPRNRVASVFDSDLLALVRQYCHSYFTYMKFKTRDCRGRNDKTDKG</sequence>
<dbReference type="Proteomes" id="UP000033618">
    <property type="component" value="Unassembled WGS sequence"/>
</dbReference>
<accession>A0A0F5K2S2</accession>
<evidence type="ECO:0000313" key="2">
    <source>
        <dbReference type="Proteomes" id="UP000033618"/>
    </source>
</evidence>
<keyword evidence="2" id="KW-1185">Reference proteome</keyword>
<dbReference type="EMBL" id="LAQU01000004">
    <property type="protein sequence ID" value="KKB64393.1"/>
    <property type="molecule type" value="Genomic_DNA"/>
</dbReference>
<gene>
    <name evidence="1" type="ORF">WM40_05570</name>
</gene>
<name>A0A0F5K2S2_9BURK</name>
<dbReference type="AlphaFoldDB" id="A0A0F5K2S2"/>
<organism evidence="1 2">
    <name type="scientific">Robbsia andropogonis</name>
    <dbReference type="NCBI Taxonomy" id="28092"/>
    <lineage>
        <taxon>Bacteria</taxon>
        <taxon>Pseudomonadati</taxon>
        <taxon>Pseudomonadota</taxon>
        <taxon>Betaproteobacteria</taxon>
        <taxon>Burkholderiales</taxon>
        <taxon>Burkholderiaceae</taxon>
        <taxon>Robbsia</taxon>
    </lineage>
</organism>
<dbReference type="PATRIC" id="fig|28092.6.peg.1327"/>
<evidence type="ECO:0000313" key="1">
    <source>
        <dbReference type="EMBL" id="KKB64393.1"/>
    </source>
</evidence>
<reference evidence="1 2" key="1">
    <citation type="submission" date="2015-03" db="EMBL/GenBank/DDBJ databases">
        <title>Draft Genome Sequence of Burkholderia andropogonis type strain ICMP2807, isolated from Sorghum bicolor.</title>
        <authorList>
            <person name="Lopes-Santos L."/>
            <person name="Castro D.B."/>
            <person name="Ottoboni L.M."/>
            <person name="Park D."/>
            <person name="Weirc B.S."/>
            <person name="Destefano S.A."/>
        </authorList>
    </citation>
    <scope>NUCLEOTIDE SEQUENCE [LARGE SCALE GENOMIC DNA]</scope>
    <source>
        <strain evidence="1 2">ICMP2807</strain>
    </source>
</reference>
<protein>
    <submittedName>
        <fullName evidence="1">Uncharacterized protein</fullName>
    </submittedName>
</protein>
<proteinExistence type="predicted"/>